<feature type="region of interest" description="Disordered" evidence="1">
    <location>
        <begin position="1"/>
        <end position="20"/>
    </location>
</feature>
<gene>
    <name evidence="2" type="ORF">pdam_00022898</name>
</gene>
<proteinExistence type="predicted"/>
<name>A0A3M6UPK0_POCDA</name>
<evidence type="ECO:0000313" key="3">
    <source>
        <dbReference type="Proteomes" id="UP000275408"/>
    </source>
</evidence>
<reference evidence="2 3" key="1">
    <citation type="journal article" date="2018" name="Sci. Rep.">
        <title>Comparative analysis of the Pocillopora damicornis genome highlights role of immune system in coral evolution.</title>
        <authorList>
            <person name="Cunning R."/>
            <person name="Bay R.A."/>
            <person name="Gillette P."/>
            <person name="Baker A.C."/>
            <person name="Traylor-Knowles N."/>
        </authorList>
    </citation>
    <scope>NUCLEOTIDE SEQUENCE [LARGE SCALE GENOMIC DNA]</scope>
    <source>
        <strain evidence="2">RSMAS</strain>
        <tissue evidence="2">Whole animal</tissue>
    </source>
</reference>
<organism evidence="2 3">
    <name type="scientific">Pocillopora damicornis</name>
    <name type="common">Cauliflower coral</name>
    <name type="synonym">Millepora damicornis</name>
    <dbReference type="NCBI Taxonomy" id="46731"/>
    <lineage>
        <taxon>Eukaryota</taxon>
        <taxon>Metazoa</taxon>
        <taxon>Cnidaria</taxon>
        <taxon>Anthozoa</taxon>
        <taxon>Hexacorallia</taxon>
        <taxon>Scleractinia</taxon>
        <taxon>Astrocoeniina</taxon>
        <taxon>Pocilloporidae</taxon>
        <taxon>Pocillopora</taxon>
    </lineage>
</organism>
<dbReference type="Proteomes" id="UP000275408">
    <property type="component" value="Unassembled WGS sequence"/>
</dbReference>
<evidence type="ECO:0000256" key="1">
    <source>
        <dbReference type="SAM" id="MobiDB-lite"/>
    </source>
</evidence>
<dbReference type="AlphaFoldDB" id="A0A3M6UPK0"/>
<evidence type="ECO:0000313" key="2">
    <source>
        <dbReference type="EMBL" id="RMX55519.1"/>
    </source>
</evidence>
<comment type="caution">
    <text evidence="2">The sequence shown here is derived from an EMBL/GenBank/DDBJ whole genome shotgun (WGS) entry which is preliminary data.</text>
</comment>
<protein>
    <submittedName>
        <fullName evidence="2">Uncharacterized protein</fullName>
    </submittedName>
</protein>
<dbReference type="EMBL" id="RCHS01001039">
    <property type="protein sequence ID" value="RMX55519.1"/>
    <property type="molecule type" value="Genomic_DNA"/>
</dbReference>
<keyword evidence="3" id="KW-1185">Reference proteome</keyword>
<sequence length="183" mass="20740">MDKQEEEKDISDEEFGGGSVSNREGCFNFKRTQFREKNAKSYGIKRTSYHLKVQNPQDTFPVGHGNIIRAFEEGLVRSIQDLIVGLPNHDRIQIYLGSNRLRNSHTSANVSIEQRRDPLGASRQVLQNISNLLNSNENFDLDDTLQLDVTHITMPPPGSGLPKGTRKQHCFGTDNYGRFLHSK</sequence>
<accession>A0A3M6UPK0</accession>